<feature type="domain" description="ABC transporter" evidence="8">
    <location>
        <begin position="47"/>
        <end position="286"/>
    </location>
</feature>
<keyword evidence="1" id="KW-0813">Transport</keyword>
<evidence type="ECO:0000256" key="5">
    <source>
        <dbReference type="ARBA" id="ARBA00022967"/>
    </source>
</evidence>
<reference evidence="10" key="1">
    <citation type="journal article" date="2019" name="Int. J. Syst. Evol. Microbiol.">
        <title>The Global Catalogue of Microorganisms (GCM) 10K type strain sequencing project: providing services to taxonomists for standard genome sequencing and annotation.</title>
        <authorList>
            <consortium name="The Broad Institute Genomics Platform"/>
            <consortium name="The Broad Institute Genome Sequencing Center for Infectious Disease"/>
            <person name="Wu L."/>
            <person name="Ma J."/>
        </authorList>
    </citation>
    <scope>NUCLEOTIDE SEQUENCE [LARGE SCALE GENOMIC DNA]</scope>
    <source>
        <strain evidence="10">JCM 18952</strain>
    </source>
</reference>
<evidence type="ECO:0000313" key="9">
    <source>
        <dbReference type="EMBL" id="GAA5227971.1"/>
    </source>
</evidence>
<dbReference type="InterPro" id="IPR050086">
    <property type="entry name" value="MetN_ABC_transporter-like"/>
</dbReference>
<gene>
    <name evidence="9" type="ORF">GCM10025778_25040</name>
</gene>
<sequence>MPACDCPVETAAQTDTEWFIPGAGPTGFGHLLLTGRRQSSMENQRMISLKNLTKVYGQGEESIKVLDNLDIDVAAGEILAVVGPSGAGKSTLAQCINLLERPTSGQIIVNGEDLARLPERKLRVARRRIGTIFQSASLLSRRTAAENIALPLQYLGVTPAETKSRVGELLEREGLSHRATHYPFELSGGQLQRVGIARALALRPAVLLSDEATSGLDPETTRSVVALLRELRDDLDLAVVFITHEMDTVLHVADSAARLHAGRIAEQGSLLELLTDHDSVLGRALQPRLASAQPADGTRAWQVGYDSRSVPADWLQRVSADLGEPVSLLAATIQSINGASTGNATVGLGAPAHLAVAAFARHGLHATPLETGIADLDPKPALHAQEELQWA</sequence>
<dbReference type="InterPro" id="IPR003439">
    <property type="entry name" value="ABC_transporter-like_ATP-bd"/>
</dbReference>
<dbReference type="PROSITE" id="PS00211">
    <property type="entry name" value="ABC_TRANSPORTER_1"/>
    <property type="match status" value="1"/>
</dbReference>
<evidence type="ECO:0000256" key="2">
    <source>
        <dbReference type="ARBA" id="ARBA00022475"/>
    </source>
</evidence>
<dbReference type="SUPFAM" id="SSF52540">
    <property type="entry name" value="P-loop containing nucleoside triphosphate hydrolases"/>
    <property type="match status" value="1"/>
</dbReference>
<dbReference type="PANTHER" id="PTHR43166">
    <property type="entry name" value="AMINO ACID IMPORT ATP-BINDING PROTEIN"/>
    <property type="match status" value="1"/>
</dbReference>
<evidence type="ECO:0000256" key="6">
    <source>
        <dbReference type="ARBA" id="ARBA00022970"/>
    </source>
</evidence>
<evidence type="ECO:0000313" key="10">
    <source>
        <dbReference type="Proteomes" id="UP001501257"/>
    </source>
</evidence>
<dbReference type="InterPro" id="IPR027417">
    <property type="entry name" value="P-loop_NTPase"/>
</dbReference>
<organism evidence="9 10">
    <name type="scientific">Paeniglutamicibacter antarcticus</name>
    <dbReference type="NCBI Taxonomy" id="494023"/>
    <lineage>
        <taxon>Bacteria</taxon>
        <taxon>Bacillati</taxon>
        <taxon>Actinomycetota</taxon>
        <taxon>Actinomycetes</taxon>
        <taxon>Micrococcales</taxon>
        <taxon>Micrococcaceae</taxon>
        <taxon>Paeniglutamicibacter</taxon>
    </lineage>
</organism>
<protein>
    <submittedName>
        <fullName evidence="9">ATP-binding cassette domain-containing protein</fullName>
    </submittedName>
</protein>
<comment type="caution">
    <text evidence="9">The sequence shown here is derived from an EMBL/GenBank/DDBJ whole genome shotgun (WGS) entry which is preliminary data.</text>
</comment>
<evidence type="ECO:0000259" key="8">
    <source>
        <dbReference type="PROSITE" id="PS50893"/>
    </source>
</evidence>
<keyword evidence="5" id="KW-1278">Translocase</keyword>
<keyword evidence="2" id="KW-1003">Cell membrane</keyword>
<dbReference type="Gene3D" id="3.40.50.300">
    <property type="entry name" value="P-loop containing nucleotide triphosphate hydrolases"/>
    <property type="match status" value="1"/>
</dbReference>
<dbReference type="Pfam" id="PF00005">
    <property type="entry name" value="ABC_tran"/>
    <property type="match status" value="1"/>
</dbReference>
<keyword evidence="3" id="KW-0547">Nucleotide-binding</keyword>
<name>A0ABP9TP98_9MICC</name>
<dbReference type="PROSITE" id="PS50893">
    <property type="entry name" value="ABC_TRANSPORTER_2"/>
    <property type="match status" value="1"/>
</dbReference>
<dbReference type="Proteomes" id="UP001501257">
    <property type="component" value="Unassembled WGS sequence"/>
</dbReference>
<evidence type="ECO:0000256" key="1">
    <source>
        <dbReference type="ARBA" id="ARBA00022448"/>
    </source>
</evidence>
<keyword evidence="7" id="KW-0472">Membrane</keyword>
<dbReference type="PANTHER" id="PTHR43166:SF30">
    <property type="entry name" value="METHIONINE IMPORT ATP-BINDING PROTEIN METN"/>
    <property type="match status" value="1"/>
</dbReference>
<dbReference type="GO" id="GO:0005524">
    <property type="term" value="F:ATP binding"/>
    <property type="evidence" value="ECO:0007669"/>
    <property type="project" value="UniProtKB-KW"/>
</dbReference>
<keyword evidence="6" id="KW-0029">Amino-acid transport</keyword>
<proteinExistence type="predicted"/>
<evidence type="ECO:0000256" key="3">
    <source>
        <dbReference type="ARBA" id="ARBA00022741"/>
    </source>
</evidence>
<dbReference type="InterPro" id="IPR003593">
    <property type="entry name" value="AAA+_ATPase"/>
</dbReference>
<evidence type="ECO:0000256" key="7">
    <source>
        <dbReference type="ARBA" id="ARBA00023136"/>
    </source>
</evidence>
<keyword evidence="10" id="KW-1185">Reference proteome</keyword>
<keyword evidence="4 9" id="KW-0067">ATP-binding</keyword>
<dbReference type="EMBL" id="BAABLK010000034">
    <property type="protein sequence ID" value="GAA5227971.1"/>
    <property type="molecule type" value="Genomic_DNA"/>
</dbReference>
<dbReference type="SMART" id="SM00382">
    <property type="entry name" value="AAA"/>
    <property type="match status" value="1"/>
</dbReference>
<dbReference type="InterPro" id="IPR017871">
    <property type="entry name" value="ABC_transporter-like_CS"/>
</dbReference>
<evidence type="ECO:0000256" key="4">
    <source>
        <dbReference type="ARBA" id="ARBA00022840"/>
    </source>
</evidence>
<accession>A0ABP9TP98</accession>